<evidence type="ECO:0000256" key="5">
    <source>
        <dbReference type="ARBA" id="ARBA00023136"/>
    </source>
</evidence>
<reference evidence="12 13" key="1">
    <citation type="submission" date="2012-09" db="EMBL/GenBank/DDBJ databases">
        <title>Genome Sequence of alkane-degrading Bacterium Alcanivorax sp. 521-1.</title>
        <authorList>
            <person name="Lai Q."/>
            <person name="Shao Z."/>
        </authorList>
    </citation>
    <scope>NUCLEOTIDE SEQUENCE [LARGE SCALE GENOMIC DNA]</scope>
    <source>
        <strain evidence="12 13">521-1</strain>
    </source>
</reference>
<evidence type="ECO:0000256" key="3">
    <source>
        <dbReference type="ARBA" id="ARBA00022692"/>
    </source>
</evidence>
<dbReference type="InterPro" id="IPR011990">
    <property type="entry name" value="TPR-like_helical_dom_sf"/>
</dbReference>
<keyword evidence="3" id="KW-0812">Transmembrane</keyword>
<dbReference type="EMBL" id="ARXX01000005">
    <property type="protein sequence ID" value="MBF5055212.1"/>
    <property type="molecule type" value="Genomic_DNA"/>
</dbReference>
<evidence type="ECO:0000256" key="9">
    <source>
        <dbReference type="SAM" id="MobiDB-lite"/>
    </source>
</evidence>
<dbReference type="SUPFAM" id="SSF48452">
    <property type="entry name" value="TPR-like"/>
    <property type="match status" value="1"/>
</dbReference>
<evidence type="ECO:0000256" key="2">
    <source>
        <dbReference type="ARBA" id="ARBA00022452"/>
    </source>
</evidence>
<keyword evidence="6" id="KW-0998">Cell outer membrane</keyword>
<feature type="region of interest" description="Disordered" evidence="9">
    <location>
        <begin position="1"/>
        <end position="22"/>
    </location>
</feature>
<sequence length="461" mass="52991">MNQGLERSAQEREQDLLEEERAKDEPLPDLIINGQTYQVRKNRDDLGRGLYVALRNRNWAAAARFLEAYRALANPDPLLVHYAQGKLARLRGELETAEAEFRALLALKPAFLPGRLELARVLFENHENREARRRFRDIRDGLPEGDPRADGVRATVTAFLEAIDERGSWQGRLAAGPSYSDNVNLSSESAVCLLMFSNGACFISRSVPEAIKTEGLDFEAALEKTFFLPGHHGLFLRTLAYGDRYRDHSIHNQGTYSASAGYRFRDMNDLYSLAPLFEHARYGNDDLYDAWGARAEWMHYFSPRTAFKLEGNHKRMRYLRDQYSRFDGDLSSVYTTVWHRLGADWTLFGGLDGSDRDTEEDISSYEQYGVRVGLSKPLLDGVEMTLFASLREKRYDAYSALLEARREDREQHYMAILRIPRLSVAGLVPSLNLEHTRVRSNVDWLYSYEENAASLKFEWRF</sequence>
<comment type="similarity">
    <text evidence="7">Belongs to the Slam family.</text>
</comment>
<dbReference type="RefSeq" id="WP_194864074.1">
    <property type="nucleotide sequence ID" value="NZ_ARXX01000005.1"/>
</dbReference>
<name>A0ABS0AM53_9GAMM</name>
<keyword evidence="4" id="KW-0732">Signal</keyword>
<dbReference type="InterPro" id="IPR057556">
    <property type="entry name" value="TPR_Slam"/>
</dbReference>
<evidence type="ECO:0000256" key="7">
    <source>
        <dbReference type="ARBA" id="ARBA00023609"/>
    </source>
</evidence>
<dbReference type="InterPro" id="IPR007655">
    <property type="entry name" value="Slam_C"/>
</dbReference>
<keyword evidence="8" id="KW-0175">Coiled coil</keyword>
<feature type="domain" description="Surface lipoprotein assembly modifier C-terminal" evidence="10">
    <location>
        <begin position="169"/>
        <end position="461"/>
    </location>
</feature>
<dbReference type="SUPFAM" id="SSF56935">
    <property type="entry name" value="Porins"/>
    <property type="match status" value="1"/>
</dbReference>
<comment type="subcellular location">
    <subcellularLocation>
        <location evidence="1">Cell outer membrane</location>
        <topology evidence="1">Multi-pass membrane protein</topology>
    </subcellularLocation>
</comment>
<evidence type="ECO:0000259" key="10">
    <source>
        <dbReference type="Pfam" id="PF04575"/>
    </source>
</evidence>
<keyword evidence="5" id="KW-0472">Membrane</keyword>
<evidence type="ECO:0000313" key="13">
    <source>
        <dbReference type="Proteomes" id="UP000662703"/>
    </source>
</evidence>
<organism evidence="12 13">
    <name type="scientific">Alloalcanivorax profundimaris</name>
    <dbReference type="NCBI Taxonomy" id="2735259"/>
    <lineage>
        <taxon>Bacteria</taxon>
        <taxon>Pseudomonadati</taxon>
        <taxon>Pseudomonadota</taxon>
        <taxon>Gammaproteobacteria</taxon>
        <taxon>Oceanospirillales</taxon>
        <taxon>Alcanivoracaceae</taxon>
        <taxon>Alloalcanivorax</taxon>
    </lineage>
</organism>
<dbReference type="Pfam" id="PF24575">
    <property type="entry name" value="TPR_Slam"/>
    <property type="match status" value="1"/>
</dbReference>
<keyword evidence="13" id="KW-1185">Reference proteome</keyword>
<accession>A0ABS0AM53</accession>
<feature type="compositionally biased region" description="Basic and acidic residues" evidence="9">
    <location>
        <begin position="8"/>
        <end position="22"/>
    </location>
</feature>
<dbReference type="Pfam" id="PF04575">
    <property type="entry name" value="SlipAM"/>
    <property type="match status" value="1"/>
</dbReference>
<protein>
    <recommendedName>
        <fullName evidence="14">DUF560 domain-containing protein</fullName>
    </recommendedName>
</protein>
<evidence type="ECO:0000259" key="11">
    <source>
        <dbReference type="Pfam" id="PF24575"/>
    </source>
</evidence>
<evidence type="ECO:0000256" key="4">
    <source>
        <dbReference type="ARBA" id="ARBA00022729"/>
    </source>
</evidence>
<keyword evidence="2" id="KW-1134">Transmembrane beta strand</keyword>
<dbReference type="Proteomes" id="UP000662703">
    <property type="component" value="Unassembled WGS sequence"/>
</dbReference>
<evidence type="ECO:0000256" key="8">
    <source>
        <dbReference type="SAM" id="Coils"/>
    </source>
</evidence>
<feature type="coiled-coil region" evidence="8">
    <location>
        <begin position="80"/>
        <end position="107"/>
    </location>
</feature>
<proteinExistence type="inferred from homology"/>
<evidence type="ECO:0000256" key="1">
    <source>
        <dbReference type="ARBA" id="ARBA00004571"/>
    </source>
</evidence>
<evidence type="ECO:0008006" key="14">
    <source>
        <dbReference type="Google" id="ProtNLM"/>
    </source>
</evidence>
<gene>
    <name evidence="12" type="ORF">Y5W_00506</name>
</gene>
<feature type="domain" description="Surface lipoprotein assembly modifier N-terminal TPR repeats region" evidence="11">
    <location>
        <begin position="36"/>
        <end position="135"/>
    </location>
</feature>
<evidence type="ECO:0000256" key="6">
    <source>
        <dbReference type="ARBA" id="ARBA00023237"/>
    </source>
</evidence>
<dbReference type="Gene3D" id="1.25.40.10">
    <property type="entry name" value="Tetratricopeptide repeat domain"/>
    <property type="match status" value="1"/>
</dbReference>
<evidence type="ECO:0000313" key="12">
    <source>
        <dbReference type="EMBL" id="MBF5055212.1"/>
    </source>
</evidence>
<comment type="caution">
    <text evidence="12">The sequence shown here is derived from an EMBL/GenBank/DDBJ whole genome shotgun (WGS) entry which is preliminary data.</text>
</comment>